<dbReference type="SUPFAM" id="SSF109854">
    <property type="entry name" value="DinB/YfiT-like putative metalloenzymes"/>
    <property type="match status" value="1"/>
</dbReference>
<gene>
    <name evidence="2" type="ORF">BUL40_07405</name>
</gene>
<protein>
    <submittedName>
        <fullName evidence="2">Damage-inducible protein DinB</fullName>
    </submittedName>
</protein>
<evidence type="ECO:0000259" key="1">
    <source>
        <dbReference type="Pfam" id="PF12867"/>
    </source>
</evidence>
<reference evidence="2 3" key="1">
    <citation type="submission" date="2016-12" db="EMBL/GenBank/DDBJ databases">
        <authorList>
            <person name="Song W.-J."/>
            <person name="Kurnit D.M."/>
        </authorList>
    </citation>
    <scope>NUCLEOTIDE SEQUENCE [LARGE SCALE GENOMIC DNA]</scope>
    <source>
        <strain evidence="2 3">HSG9</strain>
    </source>
</reference>
<dbReference type="Gene3D" id="1.20.120.450">
    <property type="entry name" value="dinb family like domain"/>
    <property type="match status" value="1"/>
</dbReference>
<organism evidence="2 3">
    <name type="scientific">Croceivirga radicis</name>
    <dbReference type="NCBI Taxonomy" id="1929488"/>
    <lineage>
        <taxon>Bacteria</taxon>
        <taxon>Pseudomonadati</taxon>
        <taxon>Bacteroidota</taxon>
        <taxon>Flavobacteriia</taxon>
        <taxon>Flavobacteriales</taxon>
        <taxon>Flavobacteriaceae</taxon>
        <taxon>Croceivirga</taxon>
    </lineage>
</organism>
<dbReference type="OrthoDB" id="9793216at2"/>
<dbReference type="EMBL" id="MTBC01000004">
    <property type="protein sequence ID" value="OQD42913.1"/>
    <property type="molecule type" value="Genomic_DNA"/>
</dbReference>
<keyword evidence="3" id="KW-1185">Reference proteome</keyword>
<dbReference type="RefSeq" id="WP_010517089.1">
    <property type="nucleotide sequence ID" value="NZ_AFOE01000007.1"/>
</dbReference>
<dbReference type="Pfam" id="PF12867">
    <property type="entry name" value="DinB_2"/>
    <property type="match status" value="1"/>
</dbReference>
<dbReference type="AlphaFoldDB" id="A0A1V6LRU9"/>
<proteinExistence type="predicted"/>
<evidence type="ECO:0000313" key="3">
    <source>
        <dbReference type="Proteomes" id="UP000191680"/>
    </source>
</evidence>
<dbReference type="InterPro" id="IPR024775">
    <property type="entry name" value="DinB-like"/>
</dbReference>
<feature type="domain" description="DinB-like" evidence="1">
    <location>
        <begin position="35"/>
        <end position="162"/>
    </location>
</feature>
<accession>A0A1V6LRU9</accession>
<dbReference type="Proteomes" id="UP000191680">
    <property type="component" value="Unassembled WGS sequence"/>
</dbReference>
<dbReference type="InterPro" id="IPR034660">
    <property type="entry name" value="DinB/YfiT-like"/>
</dbReference>
<sequence length="173" mass="20129">MKASDLPEIEYPQFYKPYIIALKDLELDQILVHSKSSFLETLSLLKETDLNFRYAKGKWSVAELLIHIIDTERIFQYRVLRLARNDKTKLPGFEQDDYINFSNAENRTLESLIQEFDVVRDSSILLKESLTQSSLEYMGNVSGGSMSVRAILFMLAGHVVHHEKILRERYLNL</sequence>
<comment type="caution">
    <text evidence="2">The sequence shown here is derived from an EMBL/GenBank/DDBJ whole genome shotgun (WGS) entry which is preliminary data.</text>
</comment>
<evidence type="ECO:0000313" key="2">
    <source>
        <dbReference type="EMBL" id="OQD42913.1"/>
    </source>
</evidence>
<name>A0A1V6LRU9_9FLAO</name>